<evidence type="ECO:0000313" key="2">
    <source>
        <dbReference type="EMBL" id="KMZ58386.1"/>
    </source>
</evidence>
<proteinExistence type="predicted"/>
<gene>
    <name evidence="2" type="ORF">ZOSMA_77G00450</name>
</gene>
<keyword evidence="3" id="KW-1185">Reference proteome</keyword>
<dbReference type="PANTHER" id="PTHR34196">
    <property type="entry name" value="OS02G0697700 PROTEIN"/>
    <property type="match status" value="1"/>
</dbReference>
<dbReference type="AlphaFoldDB" id="A0A0K9NNP4"/>
<name>A0A0K9NNP4_ZOSMR</name>
<protein>
    <submittedName>
        <fullName evidence="2">Uncharacterized protein</fullName>
    </submittedName>
</protein>
<feature type="region of interest" description="Disordered" evidence="1">
    <location>
        <begin position="90"/>
        <end position="123"/>
    </location>
</feature>
<dbReference type="PANTHER" id="PTHR34196:SF4">
    <property type="entry name" value="OS06G0208200 PROTEIN"/>
    <property type="match status" value="1"/>
</dbReference>
<dbReference type="Proteomes" id="UP000036987">
    <property type="component" value="Unassembled WGS sequence"/>
</dbReference>
<accession>A0A0K9NNP4</accession>
<dbReference type="EMBL" id="LFYR01001945">
    <property type="protein sequence ID" value="KMZ58386.1"/>
    <property type="molecule type" value="Genomic_DNA"/>
</dbReference>
<feature type="compositionally biased region" description="Basic and acidic residues" evidence="1">
    <location>
        <begin position="90"/>
        <end position="106"/>
    </location>
</feature>
<reference evidence="3" key="1">
    <citation type="journal article" date="2016" name="Nature">
        <title>The genome of the seagrass Zostera marina reveals angiosperm adaptation to the sea.</title>
        <authorList>
            <person name="Olsen J.L."/>
            <person name="Rouze P."/>
            <person name="Verhelst B."/>
            <person name="Lin Y.-C."/>
            <person name="Bayer T."/>
            <person name="Collen J."/>
            <person name="Dattolo E."/>
            <person name="De Paoli E."/>
            <person name="Dittami S."/>
            <person name="Maumus F."/>
            <person name="Michel G."/>
            <person name="Kersting A."/>
            <person name="Lauritano C."/>
            <person name="Lohaus R."/>
            <person name="Toepel M."/>
            <person name="Tonon T."/>
            <person name="Vanneste K."/>
            <person name="Amirebrahimi M."/>
            <person name="Brakel J."/>
            <person name="Bostroem C."/>
            <person name="Chovatia M."/>
            <person name="Grimwood J."/>
            <person name="Jenkins J.W."/>
            <person name="Jueterbock A."/>
            <person name="Mraz A."/>
            <person name="Stam W.T."/>
            <person name="Tice H."/>
            <person name="Bornberg-Bauer E."/>
            <person name="Green P.J."/>
            <person name="Pearson G.A."/>
            <person name="Procaccini G."/>
            <person name="Duarte C.M."/>
            <person name="Schmutz J."/>
            <person name="Reusch T.B.H."/>
            <person name="Van de Peer Y."/>
        </authorList>
    </citation>
    <scope>NUCLEOTIDE SEQUENCE [LARGE SCALE GENOMIC DNA]</scope>
    <source>
        <strain evidence="3">cv. Finnish</strain>
    </source>
</reference>
<dbReference type="OrthoDB" id="1269099at2759"/>
<evidence type="ECO:0000256" key="1">
    <source>
        <dbReference type="SAM" id="MobiDB-lite"/>
    </source>
</evidence>
<evidence type="ECO:0000313" key="3">
    <source>
        <dbReference type="Proteomes" id="UP000036987"/>
    </source>
</evidence>
<comment type="caution">
    <text evidence="2">The sequence shown here is derived from an EMBL/GenBank/DDBJ whole genome shotgun (WGS) entry which is preliminary data.</text>
</comment>
<organism evidence="2 3">
    <name type="scientific">Zostera marina</name>
    <name type="common">Eelgrass</name>
    <dbReference type="NCBI Taxonomy" id="29655"/>
    <lineage>
        <taxon>Eukaryota</taxon>
        <taxon>Viridiplantae</taxon>
        <taxon>Streptophyta</taxon>
        <taxon>Embryophyta</taxon>
        <taxon>Tracheophyta</taxon>
        <taxon>Spermatophyta</taxon>
        <taxon>Magnoliopsida</taxon>
        <taxon>Liliopsida</taxon>
        <taxon>Zosteraceae</taxon>
        <taxon>Zostera</taxon>
    </lineage>
</organism>
<sequence length="134" mass="15342">MEEEEEKTERTVSGILSDLAETTISHNLSQDTDSVDFTPVVHPVEPSGDGDRPVDCPISDTSLFQFFEDGKWGNEEEMLGINPKKRVEICRDDNNDNDKNSREQQQRRLHKRHQSQKGTPGNVNIFHIFNQCKT</sequence>